<name>A0A1G4I4Z1_TRYEQ</name>
<proteinExistence type="predicted"/>
<feature type="coiled-coil region" evidence="1">
    <location>
        <begin position="583"/>
        <end position="610"/>
    </location>
</feature>
<dbReference type="AlphaFoldDB" id="A0A1G4I4Z1"/>
<protein>
    <submittedName>
        <fullName evidence="2">Uncharacterized protein</fullName>
    </submittedName>
</protein>
<gene>
    <name evidence="2" type="ORF">TEOVI_000472200</name>
</gene>
<dbReference type="RefSeq" id="XP_067078207.1">
    <property type="nucleotide sequence ID" value="XM_067222106.1"/>
</dbReference>
<evidence type="ECO:0000256" key="1">
    <source>
        <dbReference type="SAM" id="Coils"/>
    </source>
</evidence>
<reference evidence="2" key="1">
    <citation type="submission" date="2016-09" db="EMBL/GenBank/DDBJ databases">
        <authorList>
            <person name="Hebert L."/>
            <person name="Moumen B."/>
        </authorList>
    </citation>
    <scope>NUCLEOTIDE SEQUENCE [LARGE SCALE GENOMIC DNA]</scope>
    <source>
        <strain evidence="2">OVI</strain>
    </source>
</reference>
<dbReference type="EMBL" id="CZPT02000618">
    <property type="protein sequence ID" value="SCU66804.1"/>
    <property type="molecule type" value="Genomic_DNA"/>
</dbReference>
<comment type="caution">
    <text evidence="2">The sequence shown here is derived from an EMBL/GenBank/DDBJ whole genome shotgun (WGS) entry which is preliminary data.</text>
</comment>
<keyword evidence="1" id="KW-0175">Coiled coil</keyword>
<accession>A0A1G4I4Z1</accession>
<dbReference type="VEuPathDB" id="TriTrypDB:TEOVI_000472200"/>
<organism evidence="2 3">
    <name type="scientific">Trypanosoma equiperdum</name>
    <dbReference type="NCBI Taxonomy" id="5694"/>
    <lineage>
        <taxon>Eukaryota</taxon>
        <taxon>Discoba</taxon>
        <taxon>Euglenozoa</taxon>
        <taxon>Kinetoplastea</taxon>
        <taxon>Metakinetoplastina</taxon>
        <taxon>Trypanosomatida</taxon>
        <taxon>Trypanosomatidae</taxon>
        <taxon>Trypanosoma</taxon>
    </lineage>
</organism>
<evidence type="ECO:0000313" key="3">
    <source>
        <dbReference type="Proteomes" id="UP000195570"/>
    </source>
</evidence>
<evidence type="ECO:0000313" key="2">
    <source>
        <dbReference type="EMBL" id="SCU66804.1"/>
    </source>
</evidence>
<sequence>MFSFLTSGGAPVSHITGKRGTAVPVKRLRGIARLPPAGGLRVRANAGIMAMAPSSSTSQEGDHSFNTLAVASLNPEVPSQVELTVMTVTTAGCGEELSSMTVARRTFNFSAEPSQGISKVVWAGRTTIAVMSSVGEVVCLRSGLCEPSNAQNDSENDDGGDGTCEGDSSVLLRIPQHAIDVCALTVNGYAVIVTTDHIRTESYAFAISGGAAAASHQHRELSIGAFQLISGLSDCHGCPAVLLGCTLGSVVLFEWSSVKEKPIAIRSLLMGPTTRYMAISAGVQYVSVATSGEEVERVVTFCALGNTGAEDQAERGALSLKMADGTPLCVMETVSDSTASHYSSVLPSWNDVCRLDSGRPQSVSSLLLVTQPQLSPTAAVPQILVVSVAQDKLHVLRNTSCTDVPAGKRKGSAEALRPETTIDAQIFLATSLECKNALSMFRGDATMVATIRRPRNTTPGKLGGELCLFDSERAIVFGLCENCEVEPRASVGVEHESSLLAGLVWPFDTSDALLLLSGKLLDGCHGSNDVSNDARPKGETKKVTVRTIGDLTLVSEIPQPWRRSGAAGLDEERLTEVVRAVVRQENEKMMQRLEKRLEAIERTLSLLSSQRGRE</sequence>
<keyword evidence="3" id="KW-1185">Reference proteome</keyword>
<dbReference type="Proteomes" id="UP000195570">
    <property type="component" value="Unassembled WGS sequence"/>
</dbReference>
<dbReference type="GeneID" id="92378662"/>